<dbReference type="EMBL" id="CP025096">
    <property type="protein sequence ID" value="AUD06606.1"/>
    <property type="molecule type" value="Genomic_DNA"/>
</dbReference>
<dbReference type="InterPro" id="IPR036856">
    <property type="entry name" value="Ald_Oxase/Xan_DH_a/b_sf"/>
</dbReference>
<dbReference type="InterPro" id="IPR046867">
    <property type="entry name" value="AldOxase/xan_DH_MoCoBD2"/>
</dbReference>
<dbReference type="KEGG" id="spir:CWM47_35020"/>
<proteinExistence type="predicted"/>
<dbReference type="GO" id="GO:0005506">
    <property type="term" value="F:iron ion binding"/>
    <property type="evidence" value="ECO:0007669"/>
    <property type="project" value="InterPro"/>
</dbReference>
<dbReference type="Gene3D" id="3.90.1170.50">
    <property type="entry name" value="Aldehyde oxidase/xanthine dehydrogenase, a/b hammerhead"/>
    <property type="match status" value="1"/>
</dbReference>
<dbReference type="InterPro" id="IPR037165">
    <property type="entry name" value="AldOxase/xan_DH_Mopterin-bd_sf"/>
</dbReference>
<dbReference type="Pfam" id="PF01315">
    <property type="entry name" value="Ald_Xan_dh_C"/>
    <property type="match status" value="1"/>
</dbReference>
<evidence type="ECO:0000259" key="3">
    <source>
        <dbReference type="SMART" id="SM01008"/>
    </source>
</evidence>
<keyword evidence="2" id="KW-0560">Oxidoreductase</keyword>
<organism evidence="4 5">
    <name type="scientific">Spirosoma pollinicola</name>
    <dbReference type="NCBI Taxonomy" id="2057025"/>
    <lineage>
        <taxon>Bacteria</taxon>
        <taxon>Pseudomonadati</taxon>
        <taxon>Bacteroidota</taxon>
        <taxon>Cytophagia</taxon>
        <taxon>Cytophagales</taxon>
        <taxon>Cytophagaceae</taxon>
        <taxon>Spirosoma</taxon>
    </lineage>
</organism>
<dbReference type="SUPFAM" id="SSF54665">
    <property type="entry name" value="CO dehydrogenase molybdoprotein N-domain-like"/>
    <property type="match status" value="1"/>
</dbReference>
<dbReference type="Pfam" id="PF02738">
    <property type="entry name" value="MoCoBD_1"/>
    <property type="match status" value="1"/>
</dbReference>
<evidence type="ECO:0000313" key="5">
    <source>
        <dbReference type="Proteomes" id="UP000232883"/>
    </source>
</evidence>
<protein>
    <submittedName>
        <fullName evidence="4">Acylaldehyde oxidase</fullName>
    </submittedName>
</protein>
<dbReference type="InterPro" id="IPR008274">
    <property type="entry name" value="AldOxase/xan_DH_MoCoBD1"/>
</dbReference>
<dbReference type="PANTHER" id="PTHR11908">
    <property type="entry name" value="XANTHINE DEHYDROGENASE"/>
    <property type="match status" value="1"/>
</dbReference>
<dbReference type="GO" id="GO:0016491">
    <property type="term" value="F:oxidoreductase activity"/>
    <property type="evidence" value="ECO:0007669"/>
    <property type="project" value="UniProtKB-KW"/>
</dbReference>
<dbReference type="AlphaFoldDB" id="A0A2K8Z9Q3"/>
<dbReference type="Gene3D" id="3.30.365.10">
    <property type="entry name" value="Aldehyde oxidase/xanthine dehydrogenase, molybdopterin binding domain"/>
    <property type="match status" value="4"/>
</dbReference>
<sequence length="760" mass="82367">MTEIGKPLSRIEGKLKISGMAQYAAEFNQPNMAYAFAVQATIAKGTITKIDTTAALKSAGVITVLTHQNMARLKKFEPMDLFKSGGSLSEFLLPLQDNKIEYYGQIIGMVVAETYEQARSAARLVQIRYSRQTPVTDLKKAAATAVLPKMTGEGGPAQLNEGKAAAPLASSPHRIEATYTTSIENHHPMETHATIAVWEGSDRLTVYHGTQGILFTQKTLSFIFDLKPENVRVLSPYLGGGFGCKLGWPELLFAVMSARAVQRPVKFVTTRQMMQTTVGRRASTIQKVALGTDTGGRLTVIRHQVTTFNNLTQVFEASASPSKVLYKAPAIEATNAITKLNIGAPTQMRGPGFSSGSFAIESAMDEMAYKLGMDPIQFRILNYTATDQVEKLPFSAKYLLDCYRIGAEAFGWNRRKLQPRQNRQGNYFVGYGMASAIYPAHRSVATAKVRLTQDGKLKVMSATQDIGTGTYTIIAQTAADTLRIPVESINVEIGDSNLPPCPPAAGSQTVASVMPAVMAAAEQVRNELMQLAINDSKSALHGKSVEAIGFGGGTFFLKDDPGVADSFTTILRRANRDAIEACVGTKPIGDMGLGPKSPPCMITNFSADANDDDKKYSFYSFGAQFAEVWIDEDFGTIKVKRFTSVQDVGRIMNEKTARSQVMGSVIYHIGQALMEETLFDNRFGNPVTRSLADYHVPVQLDIPDIDVHFINKPDLHVSPIGARGVGEIGGVGVASAIANAAFNAVGKRVRSLPMTLDKLL</sequence>
<reference evidence="4 5" key="1">
    <citation type="submission" date="2017-11" db="EMBL/GenBank/DDBJ databases">
        <title>Taxonomic description and genome sequences of Spirosoma HA7 sp. nov., isolated from pollen microhabitat of Corylus avellana.</title>
        <authorList>
            <person name="Ambika Manirajan B."/>
            <person name="Suarez C."/>
            <person name="Ratering S."/>
            <person name="Geissler-Plaum R."/>
            <person name="Cardinale M."/>
            <person name="Sylvia S."/>
        </authorList>
    </citation>
    <scope>NUCLEOTIDE SEQUENCE [LARGE SCALE GENOMIC DNA]</scope>
    <source>
        <strain evidence="4 5">HA7</strain>
    </source>
</reference>
<dbReference type="OrthoDB" id="9759099at2"/>
<keyword evidence="1" id="KW-0500">Molybdenum</keyword>
<gene>
    <name evidence="4" type="ORF">CWM47_35020</name>
</gene>
<dbReference type="RefSeq" id="WP_100993145.1">
    <property type="nucleotide sequence ID" value="NZ_CP025096.1"/>
</dbReference>
<dbReference type="SMART" id="SM01008">
    <property type="entry name" value="Ald_Xan_dh_C"/>
    <property type="match status" value="1"/>
</dbReference>
<dbReference type="SUPFAM" id="SSF56003">
    <property type="entry name" value="Molybdenum cofactor-binding domain"/>
    <property type="match status" value="1"/>
</dbReference>
<evidence type="ECO:0000256" key="1">
    <source>
        <dbReference type="ARBA" id="ARBA00022505"/>
    </source>
</evidence>
<evidence type="ECO:0000256" key="2">
    <source>
        <dbReference type="ARBA" id="ARBA00023002"/>
    </source>
</evidence>
<dbReference type="InterPro" id="IPR000674">
    <property type="entry name" value="Ald_Oxase/Xan_DH_a/b"/>
</dbReference>
<feature type="domain" description="Aldehyde oxidase/xanthine dehydrogenase a/b hammerhead" evidence="3">
    <location>
        <begin position="18"/>
        <end position="133"/>
    </location>
</feature>
<dbReference type="PANTHER" id="PTHR11908:SF132">
    <property type="entry name" value="ALDEHYDE OXIDASE 1-RELATED"/>
    <property type="match status" value="1"/>
</dbReference>
<keyword evidence="5" id="KW-1185">Reference proteome</keyword>
<name>A0A2K8Z9Q3_9BACT</name>
<dbReference type="Pfam" id="PF20256">
    <property type="entry name" value="MoCoBD_2"/>
    <property type="match status" value="1"/>
</dbReference>
<accession>A0A2K8Z9Q3</accession>
<dbReference type="Proteomes" id="UP000232883">
    <property type="component" value="Chromosome"/>
</dbReference>
<dbReference type="InterPro" id="IPR016208">
    <property type="entry name" value="Ald_Oxase/xanthine_DH-like"/>
</dbReference>
<evidence type="ECO:0000313" key="4">
    <source>
        <dbReference type="EMBL" id="AUD06606.1"/>
    </source>
</evidence>